<sequence length="333" mass="36783">MYKNPNHHFQHKAGIIALVLLCFCFSFAAEASGKFNTSKRYLYVQPGQSIFSIVTVLYPDQPAQWSSVIKKIVRNNPHAFRNGDAAKIIAGKRLEIPSIAINVKPLVAAANDGKIPKAVGRVLKKQGKVFSVFREKESRDLQVESQVFVGDRVFTGEKGFVRLNMIDDAKIDLRCNSEMLIADYQMKQGNNRSVIHLLKGSVNKVTGSIGKMSGDVYEMHTPLATVGVRGTEYAIRVLQDHGCDGSVDVNSNGLFVKVTRGAIDVKTDKKEQALNKGDVAHMEDKNAELESIEVNDGIFEAVPVDNRKAGAVLWLLCLVPIVYVLRRRVVSEA</sequence>
<feature type="domain" description="FecR protein" evidence="1">
    <location>
        <begin position="151"/>
        <end position="240"/>
    </location>
</feature>
<dbReference type="PANTHER" id="PTHR38731">
    <property type="entry name" value="LIPL45-RELATED LIPOPROTEIN-RELATED"/>
    <property type="match status" value="1"/>
</dbReference>
<gene>
    <name evidence="2" type="ORF">MNBD_GAMMA09-3084</name>
</gene>
<name>A0A3B0YEQ1_9ZZZZ</name>
<dbReference type="InterPro" id="IPR006860">
    <property type="entry name" value="FecR"/>
</dbReference>
<evidence type="ECO:0000259" key="1">
    <source>
        <dbReference type="Pfam" id="PF04773"/>
    </source>
</evidence>
<evidence type="ECO:0000313" key="2">
    <source>
        <dbReference type="EMBL" id="VAW67254.1"/>
    </source>
</evidence>
<reference evidence="2" key="1">
    <citation type="submission" date="2018-06" db="EMBL/GenBank/DDBJ databases">
        <authorList>
            <person name="Zhirakovskaya E."/>
        </authorList>
    </citation>
    <scope>NUCLEOTIDE SEQUENCE</scope>
</reference>
<protein>
    <recommendedName>
        <fullName evidence="1">FecR protein domain-containing protein</fullName>
    </recommendedName>
</protein>
<dbReference type="Pfam" id="PF04773">
    <property type="entry name" value="FecR"/>
    <property type="match status" value="1"/>
</dbReference>
<dbReference type="Gene3D" id="2.60.120.1440">
    <property type="match status" value="1"/>
</dbReference>
<accession>A0A3B0YEQ1</accession>
<dbReference type="EMBL" id="UOFI01000093">
    <property type="protein sequence ID" value="VAW67254.1"/>
    <property type="molecule type" value="Genomic_DNA"/>
</dbReference>
<organism evidence="2">
    <name type="scientific">hydrothermal vent metagenome</name>
    <dbReference type="NCBI Taxonomy" id="652676"/>
    <lineage>
        <taxon>unclassified sequences</taxon>
        <taxon>metagenomes</taxon>
        <taxon>ecological metagenomes</taxon>
    </lineage>
</organism>
<proteinExistence type="predicted"/>
<dbReference type="AlphaFoldDB" id="A0A3B0YEQ1"/>
<dbReference type="PANTHER" id="PTHR38731:SF1">
    <property type="entry name" value="FECR PROTEIN DOMAIN-CONTAINING PROTEIN"/>
    <property type="match status" value="1"/>
</dbReference>